<dbReference type="InterPro" id="IPR025110">
    <property type="entry name" value="AMP-bd_C"/>
</dbReference>
<evidence type="ECO:0000256" key="4">
    <source>
        <dbReference type="ARBA" id="ARBA00022840"/>
    </source>
</evidence>
<protein>
    <submittedName>
        <fullName evidence="8">AMP-binding protein</fullName>
    </submittedName>
</protein>
<name>A0ABW5RI77_9MICO</name>
<keyword evidence="9" id="KW-1185">Reference proteome</keyword>
<evidence type="ECO:0000256" key="2">
    <source>
        <dbReference type="ARBA" id="ARBA00022598"/>
    </source>
</evidence>
<dbReference type="Pfam" id="PF13193">
    <property type="entry name" value="AMP-binding_C"/>
    <property type="match status" value="1"/>
</dbReference>
<accession>A0ABW5RI77</accession>
<reference evidence="9" key="1">
    <citation type="journal article" date="2019" name="Int. J. Syst. Evol. Microbiol.">
        <title>The Global Catalogue of Microorganisms (GCM) 10K type strain sequencing project: providing services to taxonomists for standard genome sequencing and annotation.</title>
        <authorList>
            <consortium name="The Broad Institute Genomics Platform"/>
            <consortium name="The Broad Institute Genome Sequencing Center for Infectious Disease"/>
            <person name="Wu L."/>
            <person name="Ma J."/>
        </authorList>
    </citation>
    <scope>NUCLEOTIDE SEQUENCE [LARGE SCALE GENOMIC DNA]</scope>
    <source>
        <strain evidence="9">TISTR 1511</strain>
    </source>
</reference>
<comment type="caution">
    <text evidence="8">The sequence shown here is derived from an EMBL/GenBank/DDBJ whole genome shotgun (WGS) entry which is preliminary data.</text>
</comment>
<evidence type="ECO:0000313" key="9">
    <source>
        <dbReference type="Proteomes" id="UP001597453"/>
    </source>
</evidence>
<organism evidence="8 9">
    <name type="scientific">Gulosibacter bifidus</name>
    <dbReference type="NCBI Taxonomy" id="272239"/>
    <lineage>
        <taxon>Bacteria</taxon>
        <taxon>Bacillati</taxon>
        <taxon>Actinomycetota</taxon>
        <taxon>Actinomycetes</taxon>
        <taxon>Micrococcales</taxon>
        <taxon>Microbacteriaceae</taxon>
        <taxon>Gulosibacter</taxon>
    </lineage>
</organism>
<evidence type="ECO:0000313" key="8">
    <source>
        <dbReference type="EMBL" id="MFD2674189.1"/>
    </source>
</evidence>
<keyword evidence="2" id="KW-0436">Ligase</keyword>
<dbReference type="Pfam" id="PF00501">
    <property type="entry name" value="AMP-binding"/>
    <property type="match status" value="1"/>
</dbReference>
<dbReference type="Gene3D" id="3.40.50.12780">
    <property type="entry name" value="N-terminal domain of ligase-like"/>
    <property type="match status" value="1"/>
</dbReference>
<evidence type="ECO:0000256" key="3">
    <source>
        <dbReference type="ARBA" id="ARBA00022741"/>
    </source>
</evidence>
<dbReference type="PANTHER" id="PTHR43605:SF10">
    <property type="entry name" value="ACYL-COA SYNTHETASE MEDIUM CHAIN FAMILY MEMBER 3"/>
    <property type="match status" value="1"/>
</dbReference>
<proteinExistence type="inferred from homology"/>
<dbReference type="Proteomes" id="UP001597453">
    <property type="component" value="Unassembled WGS sequence"/>
</dbReference>
<dbReference type="EMBL" id="JBHUNF010000001">
    <property type="protein sequence ID" value="MFD2674189.1"/>
    <property type="molecule type" value="Genomic_DNA"/>
</dbReference>
<evidence type="ECO:0000256" key="5">
    <source>
        <dbReference type="SAM" id="MobiDB-lite"/>
    </source>
</evidence>
<keyword evidence="3" id="KW-0547">Nucleotide-binding</keyword>
<sequence>MNDDNAVGTDGQLAGNGVEQDAAGSDTARYRQARDLLQACSHDTETAHRTFTWPVVSDQFNWAHDWFDAIAEGNDRTALWIVEDDGSEAKYSFDALRRRSNQVGRWLQELGVKPGDGVMLMLANRVELWESMLAVMKIGAVMLPTAVVLGAAELEDRIERGGVNWVITDEADAEKFDWFPGDFRVISVSGARGAERVAIGIANDYDLNRPRIDYRDAREQSDAPVARSRGGDDPAIAYFTSGTTSKPKIVIHSHRSYPVGHLSTMYWIGVKPGDTHMVISSPGWGKHAWSAFFAPWIAEATVFVDNYAKFDPERLVDRLTTAGVTTFCAPPTVWRMLIKHRPTARPSKLREILSAGEPLNPEVIARIREWWGLEIRDGYGQTELTASIANAPGDRVVPGSMGRALPGIRVVLVDQHSGERIGDDVPRAEGEVCIDLSDGGPVSIMSGYADNEAATAERMAGGVFHTGDVAQRDPSGRLTFVGRVDDVFKASDYKVSPFEVESALVEHPAVAEAAVVGAPDATRLNITKAYVQLASGYEPTEEVAFDILLHARTALPPYMRVRRLEFRELPKTISGKIRRVELRDREQQFARRGERLPLEFREEDFPDLKKRR</sequence>
<feature type="domain" description="AMP-binding enzyme C-terminal" evidence="7">
    <location>
        <begin position="499"/>
        <end position="576"/>
    </location>
</feature>
<feature type="region of interest" description="Disordered" evidence="5">
    <location>
        <begin position="1"/>
        <end position="25"/>
    </location>
</feature>
<keyword evidence="4" id="KW-0067">ATP-binding</keyword>
<dbReference type="SUPFAM" id="SSF56801">
    <property type="entry name" value="Acetyl-CoA synthetase-like"/>
    <property type="match status" value="1"/>
</dbReference>
<dbReference type="PANTHER" id="PTHR43605">
    <property type="entry name" value="ACYL-COENZYME A SYNTHETASE"/>
    <property type="match status" value="1"/>
</dbReference>
<dbReference type="Gene3D" id="3.30.300.30">
    <property type="match status" value="1"/>
</dbReference>
<evidence type="ECO:0000259" key="6">
    <source>
        <dbReference type="Pfam" id="PF00501"/>
    </source>
</evidence>
<dbReference type="InterPro" id="IPR000873">
    <property type="entry name" value="AMP-dep_synth/lig_dom"/>
</dbReference>
<dbReference type="RefSeq" id="WP_083524554.1">
    <property type="nucleotide sequence ID" value="NZ_JBHUNF010000001.1"/>
</dbReference>
<feature type="domain" description="AMP-dependent synthetase/ligase" evidence="6">
    <location>
        <begin position="71"/>
        <end position="448"/>
    </location>
</feature>
<dbReference type="InterPro" id="IPR045851">
    <property type="entry name" value="AMP-bd_C_sf"/>
</dbReference>
<dbReference type="InterPro" id="IPR051087">
    <property type="entry name" value="Mitochondrial_ACSM"/>
</dbReference>
<evidence type="ECO:0000259" key="7">
    <source>
        <dbReference type="Pfam" id="PF13193"/>
    </source>
</evidence>
<gene>
    <name evidence="8" type="ORF">ACFSUQ_02595</name>
</gene>
<dbReference type="InterPro" id="IPR042099">
    <property type="entry name" value="ANL_N_sf"/>
</dbReference>
<comment type="similarity">
    <text evidence="1">Belongs to the ATP-dependent AMP-binding enzyme family.</text>
</comment>
<evidence type="ECO:0000256" key="1">
    <source>
        <dbReference type="ARBA" id="ARBA00006432"/>
    </source>
</evidence>